<organism evidence="1 2">
    <name type="scientific">Aspergillus sclerotioniger CBS 115572</name>
    <dbReference type="NCBI Taxonomy" id="1450535"/>
    <lineage>
        <taxon>Eukaryota</taxon>
        <taxon>Fungi</taxon>
        <taxon>Dikarya</taxon>
        <taxon>Ascomycota</taxon>
        <taxon>Pezizomycotina</taxon>
        <taxon>Eurotiomycetes</taxon>
        <taxon>Eurotiomycetidae</taxon>
        <taxon>Eurotiales</taxon>
        <taxon>Aspergillaceae</taxon>
        <taxon>Aspergillus</taxon>
        <taxon>Aspergillus subgen. Circumdati</taxon>
    </lineage>
</organism>
<dbReference type="EMBL" id="MSFK01000017">
    <property type="protein sequence ID" value="PWY84478.1"/>
    <property type="molecule type" value="Genomic_DNA"/>
</dbReference>
<dbReference type="Proteomes" id="UP000246702">
    <property type="component" value="Unassembled WGS sequence"/>
</dbReference>
<evidence type="ECO:0000313" key="2">
    <source>
        <dbReference type="Proteomes" id="UP000246702"/>
    </source>
</evidence>
<dbReference type="RefSeq" id="XP_025466403.1">
    <property type="nucleotide sequence ID" value="XM_025607424.1"/>
</dbReference>
<name>A0A317WHD5_9EURO</name>
<reference evidence="1 2" key="1">
    <citation type="submission" date="2016-12" db="EMBL/GenBank/DDBJ databases">
        <title>The genomes of Aspergillus section Nigri reveals drivers in fungal speciation.</title>
        <authorList>
            <consortium name="DOE Joint Genome Institute"/>
            <person name="Vesth T.C."/>
            <person name="Nybo J."/>
            <person name="Theobald S."/>
            <person name="Brandl J."/>
            <person name="Frisvad J.C."/>
            <person name="Nielsen K.F."/>
            <person name="Lyhne E.K."/>
            <person name="Kogle M.E."/>
            <person name="Kuo A."/>
            <person name="Riley R."/>
            <person name="Clum A."/>
            <person name="Nolan M."/>
            <person name="Lipzen A."/>
            <person name="Salamov A."/>
            <person name="Henrissat B."/>
            <person name="Wiebenga A."/>
            <person name="De Vries R.P."/>
            <person name="Grigoriev I.V."/>
            <person name="Mortensen U.H."/>
            <person name="Andersen M.R."/>
            <person name="Baker S.E."/>
        </authorList>
    </citation>
    <scope>NUCLEOTIDE SEQUENCE [LARGE SCALE GENOMIC DNA]</scope>
    <source>
        <strain evidence="1 2">CBS 115572</strain>
    </source>
</reference>
<protein>
    <recommendedName>
        <fullName evidence="3">Aminoglycoside phosphotransferase domain-containing protein</fullName>
    </recommendedName>
</protein>
<proteinExistence type="predicted"/>
<feature type="non-terminal residue" evidence="1">
    <location>
        <position position="1"/>
    </location>
</feature>
<keyword evidence="2" id="KW-1185">Reference proteome</keyword>
<accession>A0A317WHD5</accession>
<dbReference type="STRING" id="1450535.A0A317WHD5"/>
<dbReference type="OrthoDB" id="3250044at2759"/>
<dbReference type="GeneID" id="37109567"/>
<dbReference type="SUPFAM" id="SSF56112">
    <property type="entry name" value="Protein kinase-like (PK-like)"/>
    <property type="match status" value="1"/>
</dbReference>
<sequence length="256" mass="29883">LYEFVSPSAPNLPSRREIEKLRRENGPNTRHLTVTHNGKKFFVKYNSLQVEEVRNQQFFFDQIAKRADSPIRIPEIYEVFETKHDGYIVMEHIDIDHFASDKQRSTAITELVTIEPPPHAPLGPIGGGLIRHHFFDFIDAEAPVVYDSVEDLESHINRVLKAFKYLNQDLQQVHLTDERLVCYYSDLYKKNFPVDKNGQLWVVDFHHAGVLPISFMSFTLALPIRDPIPFPYRNMIPIEHTDNFKAMRKASWCFKT</sequence>
<comment type="caution">
    <text evidence="1">The sequence shown here is derived from an EMBL/GenBank/DDBJ whole genome shotgun (WGS) entry which is preliminary data.</text>
</comment>
<feature type="non-terminal residue" evidence="1">
    <location>
        <position position="256"/>
    </location>
</feature>
<dbReference type="AlphaFoldDB" id="A0A317WHD5"/>
<dbReference type="InterPro" id="IPR011009">
    <property type="entry name" value="Kinase-like_dom_sf"/>
</dbReference>
<evidence type="ECO:0000313" key="1">
    <source>
        <dbReference type="EMBL" id="PWY84478.1"/>
    </source>
</evidence>
<evidence type="ECO:0008006" key="3">
    <source>
        <dbReference type="Google" id="ProtNLM"/>
    </source>
</evidence>
<gene>
    <name evidence="1" type="ORF">BO94DRAFT_423338</name>
</gene>